<proteinExistence type="predicted"/>
<sequence>MQLAHSELIYHPIFLLFNISHCSVSIFLKRTVTLISY</sequence>
<reference evidence="1" key="1">
    <citation type="submission" date="2014-11" db="EMBL/GenBank/DDBJ databases">
        <authorList>
            <person name="Amaro Gonzalez C."/>
        </authorList>
    </citation>
    <scope>NUCLEOTIDE SEQUENCE</scope>
</reference>
<protein>
    <submittedName>
        <fullName evidence="1">Uncharacterized protein</fullName>
    </submittedName>
</protein>
<dbReference type="EMBL" id="GBXM01087633">
    <property type="protein sequence ID" value="JAH20944.1"/>
    <property type="molecule type" value="Transcribed_RNA"/>
</dbReference>
<accession>A0A0E9QVT9</accession>
<name>A0A0E9QVT9_ANGAN</name>
<dbReference type="AlphaFoldDB" id="A0A0E9QVT9"/>
<reference evidence="1" key="2">
    <citation type="journal article" date="2015" name="Fish Shellfish Immunol.">
        <title>Early steps in the European eel (Anguilla anguilla)-Vibrio vulnificus interaction in the gills: Role of the RtxA13 toxin.</title>
        <authorList>
            <person name="Callol A."/>
            <person name="Pajuelo D."/>
            <person name="Ebbesson L."/>
            <person name="Teles M."/>
            <person name="MacKenzie S."/>
            <person name="Amaro C."/>
        </authorList>
    </citation>
    <scope>NUCLEOTIDE SEQUENCE</scope>
</reference>
<organism evidence="1">
    <name type="scientific">Anguilla anguilla</name>
    <name type="common">European freshwater eel</name>
    <name type="synonym">Muraena anguilla</name>
    <dbReference type="NCBI Taxonomy" id="7936"/>
    <lineage>
        <taxon>Eukaryota</taxon>
        <taxon>Metazoa</taxon>
        <taxon>Chordata</taxon>
        <taxon>Craniata</taxon>
        <taxon>Vertebrata</taxon>
        <taxon>Euteleostomi</taxon>
        <taxon>Actinopterygii</taxon>
        <taxon>Neopterygii</taxon>
        <taxon>Teleostei</taxon>
        <taxon>Anguilliformes</taxon>
        <taxon>Anguillidae</taxon>
        <taxon>Anguilla</taxon>
    </lineage>
</organism>
<evidence type="ECO:0000313" key="1">
    <source>
        <dbReference type="EMBL" id="JAH20944.1"/>
    </source>
</evidence>